<dbReference type="InterPro" id="IPR028366">
    <property type="entry name" value="PhoU"/>
</dbReference>
<evidence type="ECO:0000313" key="2">
    <source>
        <dbReference type="EMBL" id="SUZ78468.1"/>
    </source>
</evidence>
<feature type="domain" description="PhoU" evidence="1">
    <location>
        <begin position="22"/>
        <end position="105"/>
    </location>
</feature>
<dbReference type="InterPro" id="IPR026022">
    <property type="entry name" value="PhoU_dom"/>
</dbReference>
<dbReference type="EMBL" id="UINC01001355">
    <property type="protein sequence ID" value="SUZ78468.1"/>
    <property type="molecule type" value="Genomic_DNA"/>
</dbReference>
<gene>
    <name evidence="2" type="ORF">METZ01_LOCUS31322</name>
</gene>
<accession>A0A381QHN8</accession>
<dbReference type="SUPFAM" id="SSF109755">
    <property type="entry name" value="PhoU-like"/>
    <property type="match status" value="1"/>
</dbReference>
<dbReference type="GO" id="GO:0030643">
    <property type="term" value="P:intracellular phosphate ion homeostasis"/>
    <property type="evidence" value="ECO:0007669"/>
    <property type="project" value="InterPro"/>
</dbReference>
<name>A0A381QHN8_9ZZZZ</name>
<reference evidence="2" key="1">
    <citation type="submission" date="2018-05" db="EMBL/GenBank/DDBJ databases">
        <authorList>
            <person name="Lanie J.A."/>
            <person name="Ng W.-L."/>
            <person name="Kazmierczak K.M."/>
            <person name="Andrzejewski T.M."/>
            <person name="Davidsen T.M."/>
            <person name="Wayne K.J."/>
            <person name="Tettelin H."/>
            <person name="Glass J.I."/>
            <person name="Rusch D."/>
            <person name="Podicherti R."/>
            <person name="Tsui H.-C.T."/>
            <person name="Winkler M.E."/>
        </authorList>
    </citation>
    <scope>NUCLEOTIDE SEQUENCE</scope>
</reference>
<sequence length="228" mass="25910">MVMSFFRRSEDSGIDHIEAQVQRMVTDARHTFDLAMNAITGGSVASVGEEVRRTDRRINVTEMEIRRELVVHFSVHADGDATEMLVFMNMVKDLERIGDYNKNVFDLAEQGVSFLDADDLDRILGFRDEISSRIALMGEILTMRDVEAARAYIARGDEMRHEFDDLVTELVHSTGSAHHAVPRALLYRFLKRITAHSLNVVTAVVMPVDRLDYFDEDDEDDEGREGDA</sequence>
<organism evidence="2">
    <name type="scientific">marine metagenome</name>
    <dbReference type="NCBI Taxonomy" id="408172"/>
    <lineage>
        <taxon>unclassified sequences</taxon>
        <taxon>metagenomes</taxon>
        <taxon>ecological metagenomes</taxon>
    </lineage>
</organism>
<dbReference type="Pfam" id="PF01895">
    <property type="entry name" value="PhoU"/>
    <property type="match status" value="1"/>
</dbReference>
<dbReference type="PANTHER" id="PTHR42930">
    <property type="entry name" value="PHOSPHATE-SPECIFIC TRANSPORT SYSTEM ACCESSORY PROTEIN PHOU"/>
    <property type="match status" value="1"/>
</dbReference>
<proteinExistence type="predicted"/>
<dbReference type="InterPro" id="IPR038078">
    <property type="entry name" value="PhoU-like_sf"/>
</dbReference>
<dbReference type="AlphaFoldDB" id="A0A381QHN8"/>
<dbReference type="GO" id="GO:0045936">
    <property type="term" value="P:negative regulation of phosphate metabolic process"/>
    <property type="evidence" value="ECO:0007669"/>
    <property type="project" value="InterPro"/>
</dbReference>
<evidence type="ECO:0000259" key="1">
    <source>
        <dbReference type="Pfam" id="PF01895"/>
    </source>
</evidence>
<dbReference type="Gene3D" id="1.20.58.220">
    <property type="entry name" value="Phosphate transport system protein phou homolog 2, domain 2"/>
    <property type="match status" value="1"/>
</dbReference>
<dbReference type="PANTHER" id="PTHR42930:SF3">
    <property type="entry name" value="PHOSPHATE-SPECIFIC TRANSPORT SYSTEM ACCESSORY PROTEIN PHOU"/>
    <property type="match status" value="1"/>
</dbReference>
<protein>
    <recommendedName>
        <fullName evidence="1">PhoU domain-containing protein</fullName>
    </recommendedName>
</protein>